<proteinExistence type="predicted"/>
<dbReference type="CDD" id="cd00060">
    <property type="entry name" value="FHA"/>
    <property type="match status" value="1"/>
</dbReference>
<dbReference type="InterPro" id="IPR000253">
    <property type="entry name" value="FHA_dom"/>
</dbReference>
<dbReference type="Gene3D" id="2.60.200.20">
    <property type="match status" value="1"/>
</dbReference>
<dbReference type="InterPro" id="IPR000792">
    <property type="entry name" value="Tscrpt_reg_LuxR_C"/>
</dbReference>
<feature type="domain" description="FHA" evidence="3">
    <location>
        <begin position="23"/>
        <end position="72"/>
    </location>
</feature>
<keyword evidence="5" id="KW-1185">Reference proteome</keyword>
<dbReference type="InterPro" id="IPR008984">
    <property type="entry name" value="SMAD_FHA_dom_sf"/>
</dbReference>
<dbReference type="PROSITE" id="PS50006">
    <property type="entry name" value="FHA_DOMAIN"/>
    <property type="match status" value="1"/>
</dbReference>
<protein>
    <recommendedName>
        <fullName evidence="3">FHA domain-containing protein</fullName>
    </recommendedName>
</protein>
<dbReference type="InterPro" id="IPR016032">
    <property type="entry name" value="Sig_transdc_resp-reg_C-effctor"/>
</dbReference>
<organism evidence="4 5">
    <name type="scientific">Paractinoplanes deccanensis</name>
    <dbReference type="NCBI Taxonomy" id="113561"/>
    <lineage>
        <taxon>Bacteria</taxon>
        <taxon>Bacillati</taxon>
        <taxon>Actinomycetota</taxon>
        <taxon>Actinomycetes</taxon>
        <taxon>Micromonosporales</taxon>
        <taxon>Micromonosporaceae</taxon>
        <taxon>Paractinoplanes</taxon>
    </lineage>
</organism>
<dbReference type="PANTHER" id="PTHR23308">
    <property type="entry name" value="NUCLEAR INHIBITOR OF PROTEIN PHOSPHATASE-1"/>
    <property type="match status" value="1"/>
</dbReference>
<dbReference type="SMART" id="SM00421">
    <property type="entry name" value="HTH_LUXR"/>
    <property type="match status" value="1"/>
</dbReference>
<dbReference type="SUPFAM" id="SSF49879">
    <property type="entry name" value="SMAD/FHA domain"/>
    <property type="match status" value="1"/>
</dbReference>
<gene>
    <name evidence="4" type="ORF">Ade02nite_14860</name>
</gene>
<dbReference type="EMBL" id="BOMI01000021">
    <property type="protein sequence ID" value="GID72845.1"/>
    <property type="molecule type" value="Genomic_DNA"/>
</dbReference>
<evidence type="ECO:0000313" key="4">
    <source>
        <dbReference type="EMBL" id="GID72845.1"/>
    </source>
</evidence>
<dbReference type="Gene3D" id="1.10.10.10">
    <property type="entry name" value="Winged helix-like DNA-binding domain superfamily/Winged helix DNA-binding domain"/>
    <property type="match status" value="1"/>
</dbReference>
<name>A0ABQ3XYQ5_9ACTN</name>
<feature type="region of interest" description="Disordered" evidence="2">
    <location>
        <begin position="95"/>
        <end position="119"/>
    </location>
</feature>
<dbReference type="InterPro" id="IPR036388">
    <property type="entry name" value="WH-like_DNA-bd_sf"/>
</dbReference>
<evidence type="ECO:0000256" key="2">
    <source>
        <dbReference type="SAM" id="MobiDB-lite"/>
    </source>
</evidence>
<accession>A0ABQ3XYQ5</accession>
<feature type="region of interest" description="Disordered" evidence="2">
    <location>
        <begin position="172"/>
        <end position="194"/>
    </location>
</feature>
<keyword evidence="1" id="KW-0597">Phosphoprotein</keyword>
<sequence>MTAHLEVHEGGRVRLVPLDGALLSIGRAPANEVTVASRRVSRLHAALERFPSGWSIRDLGSTNGTTVNGVPLRQARPLHDGDRIDVGPARLLFRSPASEPTTDTVTVDPAPPVPPLTRRERDVLTALCRPLTAGGQAFPSPPSVRELAAELGLSDSAVKKHLTNLYDKFELTTNDDRRRPRLASEAVRRGLPTA</sequence>
<dbReference type="InterPro" id="IPR050923">
    <property type="entry name" value="Cell_Proc_Reg/RNA_Proc"/>
</dbReference>
<evidence type="ECO:0000259" key="3">
    <source>
        <dbReference type="PROSITE" id="PS50006"/>
    </source>
</evidence>
<dbReference type="InterPro" id="IPR006199">
    <property type="entry name" value="LexA_DNA-bd_dom"/>
</dbReference>
<dbReference type="Pfam" id="PF00498">
    <property type="entry name" value="FHA"/>
    <property type="match status" value="1"/>
</dbReference>
<evidence type="ECO:0000313" key="5">
    <source>
        <dbReference type="Proteomes" id="UP000609879"/>
    </source>
</evidence>
<dbReference type="RefSeq" id="WP_203760773.1">
    <property type="nucleotide sequence ID" value="NZ_BAAABO010000006.1"/>
</dbReference>
<reference evidence="4 5" key="1">
    <citation type="submission" date="2021-01" db="EMBL/GenBank/DDBJ databases">
        <title>Whole genome shotgun sequence of Actinoplanes deccanensis NBRC 13994.</title>
        <authorList>
            <person name="Komaki H."/>
            <person name="Tamura T."/>
        </authorList>
    </citation>
    <scope>NUCLEOTIDE SEQUENCE [LARGE SCALE GENOMIC DNA]</scope>
    <source>
        <strain evidence="4 5">NBRC 13994</strain>
    </source>
</reference>
<comment type="caution">
    <text evidence="4">The sequence shown here is derived from an EMBL/GenBank/DDBJ whole genome shotgun (WGS) entry which is preliminary data.</text>
</comment>
<dbReference type="Pfam" id="PF01726">
    <property type="entry name" value="LexA_DNA_bind"/>
    <property type="match status" value="1"/>
</dbReference>
<evidence type="ECO:0000256" key="1">
    <source>
        <dbReference type="ARBA" id="ARBA00022553"/>
    </source>
</evidence>
<dbReference type="Proteomes" id="UP000609879">
    <property type="component" value="Unassembled WGS sequence"/>
</dbReference>
<dbReference type="SUPFAM" id="SSF46894">
    <property type="entry name" value="C-terminal effector domain of the bipartite response regulators"/>
    <property type="match status" value="1"/>
</dbReference>
<dbReference type="SMART" id="SM00240">
    <property type="entry name" value="FHA"/>
    <property type="match status" value="1"/>
</dbReference>